<proteinExistence type="predicted"/>
<accession>A0A183DLV7</accession>
<protein>
    <submittedName>
        <fullName evidence="1 3">Uncharacterized protein</fullName>
    </submittedName>
</protein>
<gene>
    <name evidence="1" type="ORF">GPUH_LOCUS9696</name>
</gene>
<reference evidence="1 2" key="2">
    <citation type="submission" date="2018-11" db="EMBL/GenBank/DDBJ databases">
        <authorList>
            <consortium name="Pathogen Informatics"/>
        </authorList>
    </citation>
    <scope>NUCLEOTIDE SEQUENCE [LARGE SCALE GENOMIC DNA]</scope>
</reference>
<evidence type="ECO:0000313" key="1">
    <source>
        <dbReference type="EMBL" id="VDK76155.1"/>
    </source>
</evidence>
<keyword evidence="2" id="KW-1185">Reference proteome</keyword>
<dbReference type="EMBL" id="UYRT01033092">
    <property type="protein sequence ID" value="VDK76155.1"/>
    <property type="molecule type" value="Genomic_DNA"/>
</dbReference>
<dbReference type="WBParaSite" id="GPUH_0000970901-mRNA-1">
    <property type="protein sequence ID" value="GPUH_0000970901-mRNA-1"/>
    <property type="gene ID" value="GPUH_0000970901"/>
</dbReference>
<sequence>MVPSLHGSNLSLATGKQEQQPIKYVLTNCNDGAGTSSNAMDNNMQMQRVCINTSNATIQGLFHLNR</sequence>
<organism evidence="3">
    <name type="scientific">Gongylonema pulchrum</name>
    <dbReference type="NCBI Taxonomy" id="637853"/>
    <lineage>
        <taxon>Eukaryota</taxon>
        <taxon>Metazoa</taxon>
        <taxon>Ecdysozoa</taxon>
        <taxon>Nematoda</taxon>
        <taxon>Chromadorea</taxon>
        <taxon>Rhabditida</taxon>
        <taxon>Spirurina</taxon>
        <taxon>Spiruromorpha</taxon>
        <taxon>Spiruroidea</taxon>
        <taxon>Gongylonematidae</taxon>
        <taxon>Gongylonema</taxon>
    </lineage>
</organism>
<evidence type="ECO:0000313" key="2">
    <source>
        <dbReference type="Proteomes" id="UP000271098"/>
    </source>
</evidence>
<dbReference type="AlphaFoldDB" id="A0A183DLV7"/>
<dbReference type="Proteomes" id="UP000271098">
    <property type="component" value="Unassembled WGS sequence"/>
</dbReference>
<evidence type="ECO:0000313" key="3">
    <source>
        <dbReference type="WBParaSite" id="GPUH_0000970901-mRNA-1"/>
    </source>
</evidence>
<reference evidence="3" key="1">
    <citation type="submission" date="2016-06" db="UniProtKB">
        <authorList>
            <consortium name="WormBaseParasite"/>
        </authorList>
    </citation>
    <scope>IDENTIFICATION</scope>
</reference>
<name>A0A183DLV7_9BILA</name>